<keyword evidence="1" id="KW-0677">Repeat</keyword>
<feature type="region of interest" description="Disordered" evidence="3">
    <location>
        <begin position="637"/>
        <end position="696"/>
    </location>
</feature>
<dbReference type="EMBL" id="HADX01003542">
    <property type="protein sequence ID" value="SBP25774.1"/>
    <property type="molecule type" value="Transcribed_RNA"/>
</dbReference>
<feature type="region of interest" description="Disordered" evidence="3">
    <location>
        <begin position="30"/>
        <end position="92"/>
    </location>
</feature>
<evidence type="ECO:0000256" key="3">
    <source>
        <dbReference type="SAM" id="MobiDB-lite"/>
    </source>
</evidence>
<sequence length="696" mass="78272">MFSSTAKMSLGASDFQSDEDCEDLIEEGFSLPADIISERTPRRKHSSGKPPSSQRSPYLCSLDLSSKRSSVGAWRRPRASLGETRGDTSGESVSACLTSLSNGHDGSHTLGSEAEQNLSIRKHRSLHIESNGFSAGVGEHMKKEDMYDEIIRLKKSLHSQKSDNQQMKVKLRRLEEDNHKRERQIEELLDPTKGSEYTRSLVDKKREGSVVLNGLKQRILKLEQQCREKENTLSKLQSELRTTSLEELKITVETYFEEIQRLRTLLDAAEKSSRAESKCSQRQQKVLSSTVQRLAENLKQLQQENAALREELNTDSPAGGIKGYREWSKQRLLRRLLELEKRLGSSRRHAQSAKSSTRLDKEVQATLTVAPRFTMATETAVSVGTVTEEVEEISGLSNRLGQLEKDKVELQELLSSKDEELSQLSAERDELQKRTRRLKAEHKKQLDQHGQELEHLRTRSQTLEEERNKLVMAELSCPPPPMVAESHEDTQEEVEQTDTECKEKEVDGNKGHGADAGTRQREKAALVIQTAWRQHRQSDIVMLQSTLRGHVFRESQLKVLTRDTQDKSLESLKFTNTDTIAGAADEVALTMIQSAFRGHLARFPAIKCSGFAVPSSAENSLPLVPGRPVLTHIHSAGSASQSFNTETDHKQEDPWPTSQSERCSKAEFDAAVESDDSDDIIVSPSRPMRSREVLMS</sequence>
<protein>
    <submittedName>
        <fullName evidence="4">IQ motif containing E</fullName>
    </submittedName>
</protein>
<feature type="region of interest" description="Disordered" evidence="3">
    <location>
        <begin position="500"/>
        <end position="521"/>
    </location>
</feature>
<dbReference type="InterPro" id="IPR000048">
    <property type="entry name" value="IQ_motif_EF-hand-BS"/>
</dbReference>
<name>A0A1A7Y6P3_9TELE</name>
<keyword evidence="2" id="KW-0175">Coiled coil</keyword>
<dbReference type="Pfam" id="PF00612">
    <property type="entry name" value="IQ"/>
    <property type="match status" value="1"/>
</dbReference>
<reference evidence="4" key="1">
    <citation type="submission" date="2016-05" db="EMBL/GenBank/DDBJ databases">
        <authorList>
            <person name="Lavstsen T."/>
            <person name="Jespersen J.S."/>
        </authorList>
    </citation>
    <scope>NUCLEOTIDE SEQUENCE</scope>
    <source>
        <tissue evidence="4">Brain</tissue>
    </source>
</reference>
<organism evidence="4">
    <name type="scientific">Iconisemion striatum</name>
    <dbReference type="NCBI Taxonomy" id="60296"/>
    <lineage>
        <taxon>Eukaryota</taxon>
        <taxon>Metazoa</taxon>
        <taxon>Chordata</taxon>
        <taxon>Craniata</taxon>
        <taxon>Vertebrata</taxon>
        <taxon>Euteleostomi</taxon>
        <taxon>Actinopterygii</taxon>
        <taxon>Neopterygii</taxon>
        <taxon>Teleostei</taxon>
        <taxon>Neoteleostei</taxon>
        <taxon>Acanthomorphata</taxon>
        <taxon>Ovalentaria</taxon>
        <taxon>Atherinomorphae</taxon>
        <taxon>Cyprinodontiformes</taxon>
        <taxon>Nothobranchiidae</taxon>
        <taxon>Iconisemion</taxon>
    </lineage>
</organism>
<evidence type="ECO:0000256" key="2">
    <source>
        <dbReference type="SAM" id="Coils"/>
    </source>
</evidence>
<accession>A0A1A7Y6P3</accession>
<dbReference type="PANTHER" id="PTHR22590:SF3">
    <property type="entry name" value="IQ DOMAIN-CONTAINING PROTEIN E"/>
    <property type="match status" value="1"/>
</dbReference>
<gene>
    <name evidence="4" type="primary">IQCE</name>
</gene>
<dbReference type="PROSITE" id="PS50096">
    <property type="entry name" value="IQ"/>
    <property type="match status" value="2"/>
</dbReference>
<evidence type="ECO:0000256" key="1">
    <source>
        <dbReference type="ARBA" id="ARBA00022737"/>
    </source>
</evidence>
<dbReference type="PANTHER" id="PTHR22590">
    <property type="entry name" value="MYOSIN MOTOR DOMAIN-CONTAINING PROTEIN"/>
    <property type="match status" value="1"/>
</dbReference>
<proteinExistence type="predicted"/>
<feature type="compositionally biased region" description="Acidic residues" evidence="3">
    <location>
        <begin position="670"/>
        <end position="679"/>
    </location>
</feature>
<feature type="coiled-coil region" evidence="2">
    <location>
        <begin position="212"/>
        <end position="311"/>
    </location>
</feature>
<dbReference type="InterPro" id="IPR052318">
    <property type="entry name" value="CellDiv_DevSignal_Domain"/>
</dbReference>
<feature type="coiled-coil region" evidence="2">
    <location>
        <begin position="157"/>
        <end position="184"/>
    </location>
</feature>
<evidence type="ECO:0000313" key="4">
    <source>
        <dbReference type="EMBL" id="SBP25774.1"/>
    </source>
</evidence>
<dbReference type="AlphaFoldDB" id="A0A1A7Y6P3"/>
<reference evidence="4" key="2">
    <citation type="submission" date="2016-06" db="EMBL/GenBank/DDBJ databases">
        <title>The genome of a short-lived fish provides insights into sex chromosome evolution and the genetic control of aging.</title>
        <authorList>
            <person name="Reichwald K."/>
            <person name="Felder M."/>
            <person name="Petzold A."/>
            <person name="Koch P."/>
            <person name="Groth M."/>
            <person name="Platzer M."/>
        </authorList>
    </citation>
    <scope>NUCLEOTIDE SEQUENCE</scope>
    <source>
        <tissue evidence="4">Brain</tissue>
    </source>
</reference>